<reference evidence="1 2" key="1">
    <citation type="submission" date="2017-04" db="EMBL/GenBank/DDBJ databases">
        <authorList>
            <person name="Afonso C.L."/>
            <person name="Miller P.J."/>
            <person name="Scott M.A."/>
            <person name="Spackman E."/>
            <person name="Goraichik I."/>
            <person name="Dimitrov K.M."/>
            <person name="Suarez D.L."/>
            <person name="Swayne D.E."/>
        </authorList>
    </citation>
    <scope>NUCLEOTIDE SEQUENCE [LARGE SCALE GENOMIC DNA]</scope>
    <source>
        <strain evidence="1 2">DSM 23236</strain>
    </source>
</reference>
<dbReference type="STRING" id="1121001.SAMN02745857_02753"/>
<evidence type="ECO:0000313" key="1">
    <source>
        <dbReference type="EMBL" id="SMC27213.1"/>
    </source>
</evidence>
<protein>
    <submittedName>
        <fullName evidence="1">Uncharacterized protein</fullName>
    </submittedName>
</protein>
<dbReference type="Proteomes" id="UP000192761">
    <property type="component" value="Unassembled WGS sequence"/>
</dbReference>
<keyword evidence="2" id="KW-1185">Reference proteome</keyword>
<name>A0A1W1XTC6_9NEIS</name>
<sequence length="390" mass="40404">MSVYNAGLPQATATSGGSSIGDMSWLPESGDTVVKADGSVWLRSGSFLPASAYPAAAQLEHLKVSGLLASNSANITVIQAADNGAGSVVVTTGSTSVLVSTDWGASYSLVNPGLGLPVHAVAWVAASGRFIIAGNDGATSRLAWSTTGTSYTAGANGPSGTLSGQIRAAATANQALFVVQNGSTATAVTTVDGATATPRAISIGAQPAVYAGGNTFVILQSGSPGAYWSADGVTFNSFTLPATYGQAAWAAGSWMFMTNTPAYHTTSDFSGWKARTLPFNATLIGQTFFRLSHDASRAYLGFASSYGAFPALAWSNDGINWRLRWLSVKPAISQAWYCHAGRYVLPHNYAVSTILRIPDFNQADYVGVAAPVYDDYSNLATSAVGYLRVK</sequence>
<organism evidence="1 2">
    <name type="scientific">Andreprevotia lacus DSM 23236</name>
    <dbReference type="NCBI Taxonomy" id="1121001"/>
    <lineage>
        <taxon>Bacteria</taxon>
        <taxon>Pseudomonadati</taxon>
        <taxon>Pseudomonadota</taxon>
        <taxon>Betaproteobacteria</taxon>
        <taxon>Neisseriales</taxon>
        <taxon>Chitinibacteraceae</taxon>
        <taxon>Andreprevotia</taxon>
    </lineage>
</organism>
<dbReference type="RefSeq" id="WP_139798841.1">
    <property type="nucleotide sequence ID" value="NZ_FWXD01000016.1"/>
</dbReference>
<accession>A0A1W1XTC6</accession>
<dbReference type="EMBL" id="FWXD01000016">
    <property type="protein sequence ID" value="SMC27213.1"/>
    <property type="molecule type" value="Genomic_DNA"/>
</dbReference>
<gene>
    <name evidence="1" type="ORF">SAMN02745857_02753</name>
</gene>
<evidence type="ECO:0000313" key="2">
    <source>
        <dbReference type="Proteomes" id="UP000192761"/>
    </source>
</evidence>
<dbReference type="AlphaFoldDB" id="A0A1W1XTC6"/>
<dbReference type="OrthoDB" id="663332at2"/>
<proteinExistence type="predicted"/>